<dbReference type="Pfam" id="PF01909">
    <property type="entry name" value="NTP_transf_2"/>
    <property type="match status" value="1"/>
</dbReference>
<gene>
    <name evidence="2" type="ORF">E1269_01470</name>
</gene>
<dbReference type="GO" id="GO:0016779">
    <property type="term" value="F:nucleotidyltransferase activity"/>
    <property type="evidence" value="ECO:0007669"/>
    <property type="project" value="InterPro"/>
</dbReference>
<dbReference type="EMBL" id="SMKZ01000001">
    <property type="protein sequence ID" value="TDE15986.1"/>
    <property type="molecule type" value="Genomic_DNA"/>
</dbReference>
<evidence type="ECO:0000313" key="2">
    <source>
        <dbReference type="EMBL" id="TDE15986.1"/>
    </source>
</evidence>
<keyword evidence="3" id="KW-1185">Reference proteome</keyword>
<comment type="caution">
    <text evidence="2">The sequence shown here is derived from an EMBL/GenBank/DDBJ whole genome shotgun (WGS) entry which is preliminary data.</text>
</comment>
<dbReference type="InterPro" id="IPR002934">
    <property type="entry name" value="Polymerase_NTP_transf_dom"/>
</dbReference>
<dbReference type="InParanoid" id="A0A4R5DNS5"/>
<evidence type="ECO:0000259" key="1">
    <source>
        <dbReference type="Pfam" id="PF01909"/>
    </source>
</evidence>
<protein>
    <recommendedName>
        <fullName evidence="1">Polymerase nucleotidyl transferase domain-containing protein</fullName>
    </recommendedName>
</protein>
<dbReference type="OrthoDB" id="3826063at2"/>
<dbReference type="AlphaFoldDB" id="A0A4R5DNS5"/>
<proteinExistence type="predicted"/>
<evidence type="ECO:0000313" key="3">
    <source>
        <dbReference type="Proteomes" id="UP000294739"/>
    </source>
</evidence>
<feature type="domain" description="Polymerase nucleotidyl transferase" evidence="1">
    <location>
        <begin position="93"/>
        <end position="138"/>
    </location>
</feature>
<dbReference type="CDD" id="cd05403">
    <property type="entry name" value="NT_KNTase_like"/>
    <property type="match status" value="1"/>
</dbReference>
<dbReference type="SUPFAM" id="SSF81301">
    <property type="entry name" value="Nucleotidyltransferase"/>
    <property type="match status" value="1"/>
</dbReference>
<reference evidence="2 3" key="1">
    <citation type="submission" date="2019-03" db="EMBL/GenBank/DDBJ databases">
        <title>Draft genome sequences of novel Actinobacteria.</title>
        <authorList>
            <person name="Sahin N."/>
            <person name="Ay H."/>
            <person name="Saygin H."/>
        </authorList>
    </citation>
    <scope>NUCLEOTIDE SEQUENCE [LARGE SCALE GENOMIC DNA]</scope>
    <source>
        <strain evidence="2 3">5K138</strain>
    </source>
</reference>
<dbReference type="InterPro" id="IPR036390">
    <property type="entry name" value="WH_DNA-bd_sf"/>
</dbReference>
<name>A0A4R5DNS5_9ACTN</name>
<dbReference type="Proteomes" id="UP000294739">
    <property type="component" value="Unassembled WGS sequence"/>
</dbReference>
<dbReference type="InterPro" id="IPR043519">
    <property type="entry name" value="NT_sf"/>
</dbReference>
<sequence length="208" mass="22825">MDISRPATSVVPSLDADVLMVLAGTTRPLTGREVSRIARRGSWSGVRRVLSRLVEHGLVEVQEATPSLLYTLNRDHVAAPAVLALADIRSEFIRRIRDHVRTWELRPVSVAVFGSMARGDGDVESDVDVFVVRPDQVDGEDVTWRKQVSDLSDAIARWSGNRASMIEVSVREARGMQDRLEPVVDELARDAVHIAGRPVADLLGGSIS</sequence>
<accession>A0A4R5DNS5</accession>
<dbReference type="SUPFAM" id="SSF46785">
    <property type="entry name" value="Winged helix' DNA-binding domain"/>
    <property type="match status" value="1"/>
</dbReference>
<dbReference type="Gene3D" id="3.30.460.10">
    <property type="entry name" value="Beta Polymerase, domain 2"/>
    <property type="match status" value="1"/>
</dbReference>
<organism evidence="2 3">
    <name type="scientific">Jiangella asiatica</name>
    <dbReference type="NCBI Taxonomy" id="2530372"/>
    <lineage>
        <taxon>Bacteria</taxon>
        <taxon>Bacillati</taxon>
        <taxon>Actinomycetota</taxon>
        <taxon>Actinomycetes</taxon>
        <taxon>Jiangellales</taxon>
        <taxon>Jiangellaceae</taxon>
        <taxon>Jiangella</taxon>
    </lineage>
</organism>